<evidence type="ECO:0000256" key="3">
    <source>
        <dbReference type="ARBA" id="ARBA00022692"/>
    </source>
</evidence>
<protein>
    <recommendedName>
        <fullName evidence="9">LemA family protein</fullName>
    </recommendedName>
</protein>
<comment type="similarity">
    <text evidence="2">Belongs to the LemA family.</text>
</comment>
<dbReference type="RefSeq" id="WP_075399289.1">
    <property type="nucleotide sequence ID" value="NZ_MSDU01000036.1"/>
</dbReference>
<evidence type="ECO:0000256" key="4">
    <source>
        <dbReference type="ARBA" id="ARBA00022989"/>
    </source>
</evidence>
<comment type="caution">
    <text evidence="7">The sequence shown here is derived from an EMBL/GenBank/DDBJ whole genome shotgun (WGS) entry which is preliminary data.</text>
</comment>
<dbReference type="Proteomes" id="UP000185568">
    <property type="component" value="Unassembled WGS sequence"/>
</dbReference>
<dbReference type="PANTHER" id="PTHR34478:SF1">
    <property type="entry name" value="PROTEIN LEMA"/>
    <property type="match status" value="1"/>
</dbReference>
<organism evidence="7 8">
    <name type="scientific">Domibacillus antri</name>
    <dbReference type="NCBI Taxonomy" id="1714264"/>
    <lineage>
        <taxon>Bacteria</taxon>
        <taxon>Bacillati</taxon>
        <taxon>Bacillota</taxon>
        <taxon>Bacilli</taxon>
        <taxon>Bacillales</taxon>
        <taxon>Bacillaceae</taxon>
        <taxon>Domibacillus</taxon>
    </lineage>
</organism>
<evidence type="ECO:0000256" key="5">
    <source>
        <dbReference type="ARBA" id="ARBA00023136"/>
    </source>
</evidence>
<dbReference type="PANTHER" id="PTHR34478">
    <property type="entry name" value="PROTEIN LEMA"/>
    <property type="match status" value="1"/>
</dbReference>
<dbReference type="GO" id="GO:0016020">
    <property type="term" value="C:membrane"/>
    <property type="evidence" value="ECO:0007669"/>
    <property type="project" value="UniProtKB-SubCell"/>
</dbReference>
<evidence type="ECO:0000256" key="1">
    <source>
        <dbReference type="ARBA" id="ARBA00004167"/>
    </source>
</evidence>
<gene>
    <name evidence="7" type="ORF">BTO30_13700</name>
</gene>
<dbReference type="InterPro" id="IPR007156">
    <property type="entry name" value="MamQ_LemA"/>
</dbReference>
<keyword evidence="3 6" id="KW-0812">Transmembrane</keyword>
<sequence length="189" mass="21859">MENGLWIIFTGAGLTLLLFVWTYRRLIGLQKKTEALFRDVDRFMEARVNLYAKWAETVAAYDLNEQGILAEMMIIRDRFPEMTAEEKLRLCGKLDLFYERMTASAAKCPPLRTSPMYIQLHARVDDMMEEMPDACSHYNAHAGQLNEAISRFPANMTAVLFGFEKKELFIRPKKNQKLSDFFFGHLSGT</sequence>
<keyword evidence="4 6" id="KW-1133">Transmembrane helix</keyword>
<dbReference type="Gene3D" id="1.20.1440.20">
    <property type="entry name" value="LemA-like domain"/>
    <property type="match status" value="1"/>
</dbReference>
<accession>A0A1Q8Q2V9</accession>
<dbReference type="OrthoDB" id="9804152at2"/>
<proteinExistence type="inferred from homology"/>
<reference evidence="7 8" key="1">
    <citation type="submission" date="2016-12" db="EMBL/GenBank/DDBJ databases">
        <title>Domibacillus antri genome sequencing.</title>
        <authorList>
            <person name="Verma A."/>
            <person name="Krishnamurthi S."/>
        </authorList>
    </citation>
    <scope>NUCLEOTIDE SEQUENCE [LARGE SCALE GENOMIC DNA]</scope>
    <source>
        <strain evidence="7 8">XD80</strain>
    </source>
</reference>
<comment type="subcellular location">
    <subcellularLocation>
        <location evidence="1">Membrane</location>
        <topology evidence="1">Single-pass membrane protein</topology>
    </subcellularLocation>
</comment>
<dbReference type="EMBL" id="MSDU01000036">
    <property type="protein sequence ID" value="OLN21669.1"/>
    <property type="molecule type" value="Genomic_DNA"/>
</dbReference>
<dbReference type="SUPFAM" id="SSF140478">
    <property type="entry name" value="LemA-like"/>
    <property type="match status" value="1"/>
</dbReference>
<dbReference type="AlphaFoldDB" id="A0A1Q8Q2V9"/>
<name>A0A1Q8Q2V9_9BACI</name>
<evidence type="ECO:0000313" key="8">
    <source>
        <dbReference type="Proteomes" id="UP000185568"/>
    </source>
</evidence>
<dbReference type="InterPro" id="IPR023353">
    <property type="entry name" value="LemA-like_dom_sf"/>
</dbReference>
<evidence type="ECO:0008006" key="9">
    <source>
        <dbReference type="Google" id="ProtNLM"/>
    </source>
</evidence>
<keyword evidence="5 6" id="KW-0472">Membrane</keyword>
<evidence type="ECO:0000256" key="2">
    <source>
        <dbReference type="ARBA" id="ARBA00008854"/>
    </source>
</evidence>
<dbReference type="Pfam" id="PF04011">
    <property type="entry name" value="LemA"/>
    <property type="match status" value="1"/>
</dbReference>
<evidence type="ECO:0000256" key="6">
    <source>
        <dbReference type="SAM" id="Phobius"/>
    </source>
</evidence>
<keyword evidence="8" id="KW-1185">Reference proteome</keyword>
<feature type="transmembrane region" description="Helical" evidence="6">
    <location>
        <begin position="6"/>
        <end position="23"/>
    </location>
</feature>
<dbReference type="STRING" id="1714264.BTO30_13700"/>
<evidence type="ECO:0000313" key="7">
    <source>
        <dbReference type="EMBL" id="OLN21669.1"/>
    </source>
</evidence>